<comment type="caution">
    <text evidence="9">The sequence shown here is derived from an EMBL/GenBank/DDBJ whole genome shotgun (WGS) entry which is preliminary data.</text>
</comment>
<dbReference type="GO" id="GO:0016020">
    <property type="term" value="C:membrane"/>
    <property type="evidence" value="ECO:0007669"/>
    <property type="project" value="UniProtKB-SubCell"/>
</dbReference>
<dbReference type="EMBL" id="CAJPDT010000045">
    <property type="protein sequence ID" value="CAF9927146.1"/>
    <property type="molecule type" value="Genomic_DNA"/>
</dbReference>
<comment type="subcellular location">
    <subcellularLocation>
        <location evidence="1">Membrane</location>
        <topology evidence="1">Multi-pass membrane protein</topology>
    </subcellularLocation>
</comment>
<comment type="similarity">
    <text evidence="2">Belongs to the peptidase S54 family.</text>
</comment>
<keyword evidence="5 7" id="KW-1133">Transmembrane helix</keyword>
<evidence type="ECO:0000256" key="2">
    <source>
        <dbReference type="ARBA" id="ARBA00009045"/>
    </source>
</evidence>
<dbReference type="AlphaFoldDB" id="A0A8H3FJL5"/>
<dbReference type="PANTHER" id="PTHR43731:SF14">
    <property type="entry name" value="PRESENILIN-ASSOCIATED RHOMBOID-LIKE PROTEIN, MITOCHONDRIAL"/>
    <property type="match status" value="1"/>
</dbReference>
<feature type="transmembrane region" description="Helical" evidence="7">
    <location>
        <begin position="157"/>
        <end position="179"/>
    </location>
</feature>
<dbReference type="PANTHER" id="PTHR43731">
    <property type="entry name" value="RHOMBOID PROTEASE"/>
    <property type="match status" value="1"/>
</dbReference>
<evidence type="ECO:0000256" key="6">
    <source>
        <dbReference type="ARBA" id="ARBA00023136"/>
    </source>
</evidence>
<evidence type="ECO:0000256" key="5">
    <source>
        <dbReference type="ARBA" id="ARBA00022989"/>
    </source>
</evidence>
<protein>
    <recommendedName>
        <fullName evidence="8">Peptidase S54 rhomboid domain-containing protein</fullName>
    </recommendedName>
</protein>
<gene>
    <name evidence="9" type="ORF">IMSHALPRED_007134</name>
</gene>
<dbReference type="InterPro" id="IPR035952">
    <property type="entry name" value="Rhomboid-like_sf"/>
</dbReference>
<keyword evidence="6 7" id="KW-0472">Membrane</keyword>
<keyword evidence="3 7" id="KW-0812">Transmembrane</keyword>
<feature type="transmembrane region" description="Helical" evidence="7">
    <location>
        <begin position="302"/>
        <end position="323"/>
    </location>
</feature>
<evidence type="ECO:0000313" key="9">
    <source>
        <dbReference type="EMBL" id="CAF9927146.1"/>
    </source>
</evidence>
<dbReference type="GO" id="GO:0004252">
    <property type="term" value="F:serine-type endopeptidase activity"/>
    <property type="evidence" value="ECO:0007669"/>
    <property type="project" value="InterPro"/>
</dbReference>
<evidence type="ECO:0000256" key="7">
    <source>
        <dbReference type="SAM" id="Phobius"/>
    </source>
</evidence>
<keyword evidence="4" id="KW-0378">Hydrolase</keyword>
<evidence type="ECO:0000313" key="10">
    <source>
        <dbReference type="Proteomes" id="UP000664534"/>
    </source>
</evidence>
<reference evidence="9" key="1">
    <citation type="submission" date="2021-03" db="EMBL/GenBank/DDBJ databases">
        <authorList>
            <person name="Tagirdzhanova G."/>
        </authorList>
    </citation>
    <scope>NUCLEOTIDE SEQUENCE</scope>
</reference>
<evidence type="ECO:0000256" key="3">
    <source>
        <dbReference type="ARBA" id="ARBA00022692"/>
    </source>
</evidence>
<sequence>MTILHQLITRPRLGLLTDISHTPSRLLKRSSQCYARPGQRFSPQQEVFKQVIRRQPGSSRRSYGGNRYSYYTPQSFWGRNKPTIVMSGVVSLCCGTYYCQWTAERLAEKGNHALSDWIRQNFVNSADNIREGRWWVIVSNSFAHGNLVHLGINMYSLWGFGSAFVGIFGAPYFAGLWLVSAVSCSIAQNRWQYTQERLRREMVGRRWDKREDLPTLFSILGNRIVISREWALAISGGSGALGPHYGGSLGASGVLCGLIGTFCCVSPRMRVLPFFFLPFSVPLWLSVLLFTEASVFCMATGYVPQIGHAGHMGGMAAGIAYYYGAARPWLRRSGRL</sequence>
<dbReference type="OrthoDB" id="418595at2759"/>
<dbReference type="InterPro" id="IPR050925">
    <property type="entry name" value="Rhomboid_protease_S54"/>
</dbReference>
<evidence type="ECO:0000259" key="8">
    <source>
        <dbReference type="Pfam" id="PF01694"/>
    </source>
</evidence>
<accession>A0A8H3FJL5</accession>
<organism evidence="9 10">
    <name type="scientific">Imshaugia aleurites</name>
    <dbReference type="NCBI Taxonomy" id="172621"/>
    <lineage>
        <taxon>Eukaryota</taxon>
        <taxon>Fungi</taxon>
        <taxon>Dikarya</taxon>
        <taxon>Ascomycota</taxon>
        <taxon>Pezizomycotina</taxon>
        <taxon>Lecanoromycetes</taxon>
        <taxon>OSLEUM clade</taxon>
        <taxon>Lecanoromycetidae</taxon>
        <taxon>Lecanorales</taxon>
        <taxon>Lecanorineae</taxon>
        <taxon>Parmeliaceae</taxon>
        <taxon>Imshaugia</taxon>
    </lineage>
</organism>
<keyword evidence="10" id="KW-1185">Reference proteome</keyword>
<feature type="domain" description="Peptidase S54 rhomboid" evidence="8">
    <location>
        <begin position="235"/>
        <end position="324"/>
    </location>
</feature>
<feature type="transmembrane region" description="Helical" evidence="7">
    <location>
        <begin position="245"/>
        <end position="265"/>
    </location>
</feature>
<dbReference type="Gene3D" id="1.20.1540.10">
    <property type="entry name" value="Rhomboid-like"/>
    <property type="match status" value="1"/>
</dbReference>
<dbReference type="Proteomes" id="UP000664534">
    <property type="component" value="Unassembled WGS sequence"/>
</dbReference>
<dbReference type="SUPFAM" id="SSF144091">
    <property type="entry name" value="Rhomboid-like"/>
    <property type="match status" value="1"/>
</dbReference>
<name>A0A8H3FJL5_9LECA</name>
<proteinExistence type="inferred from homology"/>
<evidence type="ECO:0000256" key="1">
    <source>
        <dbReference type="ARBA" id="ARBA00004141"/>
    </source>
</evidence>
<feature type="transmembrane region" description="Helical" evidence="7">
    <location>
        <begin position="272"/>
        <end position="290"/>
    </location>
</feature>
<evidence type="ECO:0000256" key="4">
    <source>
        <dbReference type="ARBA" id="ARBA00022801"/>
    </source>
</evidence>
<feature type="domain" description="Peptidase S54 rhomboid" evidence="8">
    <location>
        <begin position="132"/>
        <end position="189"/>
    </location>
</feature>
<dbReference type="Pfam" id="PF01694">
    <property type="entry name" value="Rhomboid"/>
    <property type="match status" value="2"/>
</dbReference>
<dbReference type="InterPro" id="IPR022764">
    <property type="entry name" value="Peptidase_S54_rhomboid_dom"/>
</dbReference>